<proteinExistence type="predicted"/>
<dbReference type="WBParaSite" id="RSKR_0000276000.1">
    <property type="protein sequence ID" value="RSKR_0000276000.1"/>
    <property type="gene ID" value="RSKR_0000276000"/>
</dbReference>
<organism evidence="1 2">
    <name type="scientific">Rhabditophanes sp. KR3021</name>
    <dbReference type="NCBI Taxonomy" id="114890"/>
    <lineage>
        <taxon>Eukaryota</taxon>
        <taxon>Metazoa</taxon>
        <taxon>Ecdysozoa</taxon>
        <taxon>Nematoda</taxon>
        <taxon>Chromadorea</taxon>
        <taxon>Rhabditida</taxon>
        <taxon>Tylenchina</taxon>
        <taxon>Panagrolaimomorpha</taxon>
        <taxon>Strongyloidoidea</taxon>
        <taxon>Alloionematidae</taxon>
        <taxon>Rhabditophanes</taxon>
    </lineage>
</organism>
<name>A0AC35TPJ1_9BILA</name>
<accession>A0AC35TPJ1</accession>
<protein>
    <submittedName>
        <fullName evidence="2">MFS domain-containing protein</fullName>
    </submittedName>
</protein>
<evidence type="ECO:0000313" key="1">
    <source>
        <dbReference type="Proteomes" id="UP000095286"/>
    </source>
</evidence>
<reference evidence="2" key="1">
    <citation type="submission" date="2016-11" db="UniProtKB">
        <authorList>
            <consortium name="WormBaseParasite"/>
        </authorList>
    </citation>
    <scope>IDENTIFICATION</scope>
    <source>
        <strain evidence="2">KR3021</strain>
    </source>
</reference>
<dbReference type="Proteomes" id="UP000095286">
    <property type="component" value="Unplaced"/>
</dbReference>
<evidence type="ECO:0000313" key="2">
    <source>
        <dbReference type="WBParaSite" id="RSKR_0000276000.1"/>
    </source>
</evidence>
<sequence length="414" mass="45735">MSTGSLTKNEKQRRRIFILILTCLYYSYERWTQTLTPFIQWGLRPVPDLYGMLTLNSIGFGAMVIGTFVSVFMIESIGGKKTAIVCTVVVSIYQMILPKVGSTYGFAGVQLLLLFNCMPTIIDVLISSLMGEFADLNEVTAIITQQNVPYSIALALGPYFAIQSLFILSPNIETSQFACGILHLISIGLVVSFMPGDNQERTKTYQSANLSTYFELLRNQNVSIILLLVALIYGPSSCYDQVIRSQLSTHMLITPSDMCKLALLVGISALLTSLFILPYLQRRLGPQTILQLSATLLAMSYLFLSQVTTFEKYLIGCPFQAIASSMAVGSLSAQLMTAVPKIHFAKAAALNRVVQLASMAITPILTGFYIEESEIALLCYVASLLTILSIPIVHRYGNFMKIHTMNLPTRARMD</sequence>